<sequence>MWAAWTCPAGPSSEKGPPPSGPAPVRESWPPAVPPPLPWALQALGGPVLRALWSLGPLPCAPCSSRKTLPQCSWSQGFQACLWTSVVKCALVQPQVSLREPRVDIGVQGTRCLQIQMLEGRGRVLKPSPPSAPSLTFLAGGRLASLQVRGLALGLSCQDPTWLGTFLSLSPGGAPDPPAPAFEDCHLPRHRASGCCSTAAPAPPPILHGSPSLLPGVWGRIPADHPLGGKHGGFLIGPKASASEPRWLPPPAPTAFILQKPMGTLFVASRGPAGEYGGYRCPAVGLRGSRDPCLLSLSPPKQPPRE</sequence>
<dbReference type="RefSeq" id="XP_032317485.1">
    <property type="nucleotide sequence ID" value="XM_032461594.1"/>
</dbReference>
<reference evidence="3" key="1">
    <citation type="submission" date="2025-08" db="UniProtKB">
        <authorList>
            <consortium name="RefSeq"/>
        </authorList>
    </citation>
    <scope>IDENTIFICATION</scope>
    <source>
        <tissue evidence="3">Ear skin</tissue>
    </source>
</reference>
<dbReference type="KEGG" id="cfr:102523458"/>
<accession>A0A8B8RJM0</accession>
<name>A0A8B8RJM0_CAMFR</name>
<keyword evidence="2" id="KW-1185">Reference proteome</keyword>
<proteinExistence type="predicted"/>
<evidence type="ECO:0000313" key="3">
    <source>
        <dbReference type="RefSeq" id="XP_032317485.1"/>
    </source>
</evidence>
<organism evidence="2 3">
    <name type="scientific">Camelus ferus</name>
    <name type="common">Wild bactrian camel</name>
    <name type="synonym">Camelus bactrianus ferus</name>
    <dbReference type="NCBI Taxonomy" id="419612"/>
    <lineage>
        <taxon>Eukaryota</taxon>
        <taxon>Metazoa</taxon>
        <taxon>Chordata</taxon>
        <taxon>Craniata</taxon>
        <taxon>Vertebrata</taxon>
        <taxon>Euteleostomi</taxon>
        <taxon>Mammalia</taxon>
        <taxon>Eutheria</taxon>
        <taxon>Laurasiatheria</taxon>
        <taxon>Artiodactyla</taxon>
        <taxon>Tylopoda</taxon>
        <taxon>Camelidae</taxon>
        <taxon>Camelus</taxon>
    </lineage>
</organism>
<gene>
    <name evidence="3" type="primary">STMN3</name>
</gene>
<dbReference type="AlphaFoldDB" id="A0A8B8RJM0"/>
<evidence type="ECO:0000256" key="1">
    <source>
        <dbReference type="SAM" id="MobiDB-lite"/>
    </source>
</evidence>
<protein>
    <submittedName>
        <fullName evidence="3">Stathmin-3 isoform X1</fullName>
    </submittedName>
</protein>
<dbReference type="Proteomes" id="UP000694856">
    <property type="component" value="Chromosome 19"/>
</dbReference>
<dbReference type="GeneID" id="102523458"/>
<dbReference type="CTD" id="50861"/>
<feature type="region of interest" description="Disordered" evidence="1">
    <location>
        <begin position="1"/>
        <end position="29"/>
    </location>
</feature>
<evidence type="ECO:0000313" key="2">
    <source>
        <dbReference type="Proteomes" id="UP000694856"/>
    </source>
</evidence>